<comment type="subcellular location">
    <subcellularLocation>
        <location evidence="1">Membrane</location>
        <topology evidence="1">Multi-pass membrane protein</topology>
    </subcellularLocation>
</comment>
<gene>
    <name evidence="11" type="primary">czcD</name>
    <name evidence="11" type="ORF">GCM10010910_06970</name>
</gene>
<dbReference type="EMBL" id="BMMQ01000002">
    <property type="protein sequence ID" value="GGO60762.1"/>
    <property type="molecule type" value="Genomic_DNA"/>
</dbReference>
<evidence type="ECO:0000256" key="6">
    <source>
        <dbReference type="ARBA" id="ARBA00023065"/>
    </source>
</evidence>
<evidence type="ECO:0000256" key="1">
    <source>
        <dbReference type="ARBA" id="ARBA00004141"/>
    </source>
</evidence>
<dbReference type="InterPro" id="IPR027469">
    <property type="entry name" value="Cation_efflux_TMD_sf"/>
</dbReference>
<keyword evidence="7 8" id="KW-0472">Membrane</keyword>
<keyword evidence="3" id="KW-0813">Transport</keyword>
<evidence type="ECO:0000256" key="3">
    <source>
        <dbReference type="ARBA" id="ARBA00022448"/>
    </source>
</evidence>
<dbReference type="InterPro" id="IPR036837">
    <property type="entry name" value="Cation_efflux_CTD_sf"/>
</dbReference>
<evidence type="ECO:0000259" key="10">
    <source>
        <dbReference type="Pfam" id="PF16916"/>
    </source>
</evidence>
<proteinExistence type="inferred from homology"/>
<evidence type="ECO:0000259" key="9">
    <source>
        <dbReference type="Pfam" id="PF01545"/>
    </source>
</evidence>
<sequence length="299" mass="31030">MGAGHDHGARAGSSRRLAAVFALTLVVFVAEVVGAIVTGSLALLVDAAHMLTDVIGLGMALTAARLANRAPTQRLTWGPRRAEVLGALAQAALLLGVGVFALVEGVKRLLAPPELAPGGLLVFGAIGLLANLVGLMLLAGERGRNLNMRAAFLEVLNDALGSVGVIVSALLIWAWGWDRADAVVGILIAALIVPRTLVLLRASGLVLLEATPAGLDLGAVRAHIEDMPGVVAVHDLHASSVSSDLPVLTAHVVVGEGTDYGRLLGELQRCVHEHFVVSIEHSTFQLEPVGHRDPEPPHA</sequence>
<feature type="transmembrane region" description="Helical" evidence="8">
    <location>
        <begin position="17"/>
        <end position="37"/>
    </location>
</feature>
<feature type="transmembrane region" description="Helical" evidence="8">
    <location>
        <begin position="151"/>
        <end position="176"/>
    </location>
</feature>
<feature type="transmembrane region" description="Helical" evidence="8">
    <location>
        <begin position="115"/>
        <end position="139"/>
    </location>
</feature>
<dbReference type="InterPro" id="IPR058533">
    <property type="entry name" value="Cation_efflux_TM"/>
</dbReference>
<keyword evidence="6" id="KW-0406">Ion transport</keyword>
<feature type="transmembrane region" description="Helical" evidence="8">
    <location>
        <begin position="43"/>
        <end position="64"/>
    </location>
</feature>
<dbReference type="Pfam" id="PF16916">
    <property type="entry name" value="ZT_dimer"/>
    <property type="match status" value="1"/>
</dbReference>
<evidence type="ECO:0000313" key="11">
    <source>
        <dbReference type="EMBL" id="GGO60762.1"/>
    </source>
</evidence>
<protein>
    <submittedName>
        <fullName evidence="11">Cation transporter</fullName>
    </submittedName>
</protein>
<dbReference type="SUPFAM" id="SSF160240">
    <property type="entry name" value="Cation efflux protein cytoplasmic domain-like"/>
    <property type="match status" value="1"/>
</dbReference>
<keyword evidence="5 8" id="KW-1133">Transmembrane helix</keyword>
<comment type="caution">
    <text evidence="11">The sequence shown here is derived from an EMBL/GenBank/DDBJ whole genome shotgun (WGS) entry which is preliminary data.</text>
</comment>
<feature type="domain" description="Cation efflux protein transmembrane" evidence="9">
    <location>
        <begin position="18"/>
        <end position="208"/>
    </location>
</feature>
<dbReference type="PANTHER" id="PTHR11562:SF17">
    <property type="entry name" value="RE54080P-RELATED"/>
    <property type="match status" value="1"/>
</dbReference>
<feature type="transmembrane region" description="Helical" evidence="8">
    <location>
        <begin position="182"/>
        <end position="200"/>
    </location>
</feature>
<dbReference type="InterPro" id="IPR027470">
    <property type="entry name" value="Cation_efflux_CTD"/>
</dbReference>
<dbReference type="InterPro" id="IPR050681">
    <property type="entry name" value="CDF/SLC30A"/>
</dbReference>
<dbReference type="PANTHER" id="PTHR11562">
    <property type="entry name" value="CATION EFFLUX PROTEIN/ ZINC TRANSPORTER"/>
    <property type="match status" value="1"/>
</dbReference>
<reference evidence="12" key="1">
    <citation type="journal article" date="2019" name="Int. J. Syst. Evol. Microbiol.">
        <title>The Global Catalogue of Microorganisms (GCM) 10K type strain sequencing project: providing services to taxonomists for standard genome sequencing and annotation.</title>
        <authorList>
            <consortium name="The Broad Institute Genomics Platform"/>
            <consortium name="The Broad Institute Genome Sequencing Center for Infectious Disease"/>
            <person name="Wu L."/>
            <person name="Ma J."/>
        </authorList>
    </citation>
    <scope>NUCLEOTIDE SEQUENCE [LARGE SCALE GENOMIC DNA]</scope>
    <source>
        <strain evidence="12">CGMCC 4.7181</strain>
    </source>
</reference>
<evidence type="ECO:0000256" key="5">
    <source>
        <dbReference type="ARBA" id="ARBA00022989"/>
    </source>
</evidence>
<keyword evidence="4 8" id="KW-0812">Transmembrane</keyword>
<keyword evidence="12" id="KW-1185">Reference proteome</keyword>
<dbReference type="SUPFAM" id="SSF161111">
    <property type="entry name" value="Cation efflux protein transmembrane domain-like"/>
    <property type="match status" value="1"/>
</dbReference>
<evidence type="ECO:0000256" key="2">
    <source>
        <dbReference type="ARBA" id="ARBA00008873"/>
    </source>
</evidence>
<feature type="transmembrane region" description="Helical" evidence="8">
    <location>
        <begin position="84"/>
        <end position="103"/>
    </location>
</feature>
<evidence type="ECO:0000256" key="7">
    <source>
        <dbReference type="ARBA" id="ARBA00023136"/>
    </source>
</evidence>
<dbReference type="Pfam" id="PF01545">
    <property type="entry name" value="Cation_efflux"/>
    <property type="match status" value="1"/>
</dbReference>
<dbReference type="NCBIfam" id="TIGR01297">
    <property type="entry name" value="CDF"/>
    <property type="match status" value="1"/>
</dbReference>
<dbReference type="Gene3D" id="1.20.1510.10">
    <property type="entry name" value="Cation efflux protein transmembrane domain"/>
    <property type="match status" value="1"/>
</dbReference>
<name>A0ABQ2MXN8_9MICO</name>
<evidence type="ECO:0000313" key="12">
    <source>
        <dbReference type="Proteomes" id="UP000638043"/>
    </source>
</evidence>
<dbReference type="InterPro" id="IPR002524">
    <property type="entry name" value="Cation_efflux"/>
</dbReference>
<organism evidence="11 12">
    <name type="scientific">Microbacterium nanhaiense</name>
    <dbReference type="NCBI Taxonomy" id="1301026"/>
    <lineage>
        <taxon>Bacteria</taxon>
        <taxon>Bacillati</taxon>
        <taxon>Actinomycetota</taxon>
        <taxon>Actinomycetes</taxon>
        <taxon>Micrococcales</taxon>
        <taxon>Microbacteriaceae</taxon>
        <taxon>Microbacterium</taxon>
    </lineage>
</organism>
<dbReference type="Proteomes" id="UP000638043">
    <property type="component" value="Unassembled WGS sequence"/>
</dbReference>
<feature type="domain" description="Cation efflux protein cytoplasmic" evidence="10">
    <location>
        <begin position="214"/>
        <end position="288"/>
    </location>
</feature>
<evidence type="ECO:0000256" key="8">
    <source>
        <dbReference type="SAM" id="Phobius"/>
    </source>
</evidence>
<dbReference type="RefSeq" id="WP_188700014.1">
    <property type="nucleotide sequence ID" value="NZ_BMMQ01000002.1"/>
</dbReference>
<evidence type="ECO:0000256" key="4">
    <source>
        <dbReference type="ARBA" id="ARBA00022692"/>
    </source>
</evidence>
<comment type="similarity">
    <text evidence="2">Belongs to the cation diffusion facilitator (CDF) transporter (TC 2.A.4) family. SLC30A subfamily.</text>
</comment>
<accession>A0ABQ2MXN8</accession>